<dbReference type="Gene3D" id="1.10.760.10">
    <property type="entry name" value="Cytochrome c-like domain"/>
    <property type="match status" value="1"/>
</dbReference>
<dbReference type="PANTHER" id="PTHR33546:SF1">
    <property type="entry name" value="LARGE, MULTIFUNCTIONAL SECRETED PROTEIN"/>
    <property type="match status" value="1"/>
</dbReference>
<dbReference type="InterPro" id="IPR011042">
    <property type="entry name" value="6-blade_b-propeller_TolB-like"/>
</dbReference>
<dbReference type="Gene3D" id="2.120.10.30">
    <property type="entry name" value="TolB, C-terminal domain"/>
    <property type="match status" value="1"/>
</dbReference>
<evidence type="ECO:0000256" key="2">
    <source>
        <dbReference type="ARBA" id="ARBA00022723"/>
    </source>
</evidence>
<evidence type="ECO:0000256" key="4">
    <source>
        <dbReference type="PROSITE-ProRule" id="PRU00433"/>
    </source>
</evidence>
<dbReference type="GO" id="GO:0020037">
    <property type="term" value="F:heme binding"/>
    <property type="evidence" value="ECO:0007669"/>
    <property type="project" value="InterPro"/>
</dbReference>
<dbReference type="RefSeq" id="WP_068846655.1">
    <property type="nucleotide sequence ID" value="NZ_LYDR01000040.1"/>
</dbReference>
<evidence type="ECO:0000256" key="3">
    <source>
        <dbReference type="ARBA" id="ARBA00023004"/>
    </source>
</evidence>
<dbReference type="Proteomes" id="UP000094828">
    <property type="component" value="Unassembled WGS sequence"/>
</dbReference>
<comment type="caution">
    <text evidence="6">The sequence shown here is derived from an EMBL/GenBank/DDBJ whole genome shotgun (WGS) entry which is preliminary data.</text>
</comment>
<dbReference type="SUPFAM" id="SSF50952">
    <property type="entry name" value="Soluble quinoprotein glucose dehydrogenase"/>
    <property type="match status" value="1"/>
</dbReference>
<dbReference type="AlphaFoldDB" id="A0A1C3EMK7"/>
<evidence type="ECO:0000313" key="6">
    <source>
        <dbReference type="EMBL" id="ODA34449.1"/>
    </source>
</evidence>
<keyword evidence="7" id="KW-1185">Reference proteome</keyword>
<evidence type="ECO:0000256" key="1">
    <source>
        <dbReference type="ARBA" id="ARBA00022617"/>
    </source>
</evidence>
<dbReference type="OrthoDB" id="223239at2"/>
<dbReference type="NCBIfam" id="TIGR02603">
    <property type="entry name" value="CxxCH_TIGR02603"/>
    <property type="match status" value="1"/>
</dbReference>
<evidence type="ECO:0000259" key="5">
    <source>
        <dbReference type="PROSITE" id="PS51007"/>
    </source>
</evidence>
<accession>A0A1C3EMK7</accession>
<feature type="domain" description="Cytochrome c" evidence="5">
    <location>
        <begin position="772"/>
        <end position="910"/>
    </location>
</feature>
<gene>
    <name evidence="6" type="ORF">A6X21_17320</name>
</gene>
<dbReference type="EMBL" id="LYDR01000040">
    <property type="protein sequence ID" value="ODA34449.1"/>
    <property type="molecule type" value="Genomic_DNA"/>
</dbReference>
<dbReference type="InterPro" id="IPR011041">
    <property type="entry name" value="Quinoprot_gluc/sorb_DH_b-prop"/>
</dbReference>
<keyword evidence="2 4" id="KW-0479">Metal-binding</keyword>
<dbReference type="InterPro" id="IPR013427">
    <property type="entry name" value="Haem-bd_dom_put"/>
</dbReference>
<evidence type="ECO:0000313" key="7">
    <source>
        <dbReference type="Proteomes" id="UP000094828"/>
    </source>
</evidence>
<dbReference type="SUPFAM" id="SSF46626">
    <property type="entry name" value="Cytochrome c"/>
    <property type="match status" value="1"/>
</dbReference>
<dbReference type="PROSITE" id="PS51007">
    <property type="entry name" value="CYTC"/>
    <property type="match status" value="1"/>
</dbReference>
<keyword evidence="1 4" id="KW-0349">Heme</keyword>
<dbReference type="InterPro" id="IPR036909">
    <property type="entry name" value="Cyt_c-like_dom_sf"/>
</dbReference>
<dbReference type="InterPro" id="IPR009056">
    <property type="entry name" value="Cyt_c-like_dom"/>
</dbReference>
<reference evidence="6 7" key="1">
    <citation type="submission" date="2016-05" db="EMBL/GenBank/DDBJ databases">
        <title>Genomic and physiological characterization of Planctopirus sp. isolated from fresh water lake.</title>
        <authorList>
            <person name="Subhash Y."/>
            <person name="Ramana C."/>
        </authorList>
    </citation>
    <scope>NUCLEOTIDE SEQUENCE [LARGE SCALE GENOMIC DNA]</scope>
    <source>
        <strain evidence="6 7">JC280</strain>
    </source>
</reference>
<organism evidence="6 7">
    <name type="scientific">Planctopirus hydrillae</name>
    <dbReference type="NCBI Taxonomy" id="1841610"/>
    <lineage>
        <taxon>Bacteria</taxon>
        <taxon>Pseudomonadati</taxon>
        <taxon>Planctomycetota</taxon>
        <taxon>Planctomycetia</taxon>
        <taxon>Planctomycetales</taxon>
        <taxon>Planctomycetaceae</taxon>
        <taxon>Planctopirus</taxon>
    </lineage>
</organism>
<protein>
    <submittedName>
        <fullName evidence="6">Heme-binding protein</fullName>
    </submittedName>
</protein>
<sequence>MTEKVLANPPGTPANGSSWKTKTLQFWGILCQSLRSSREPGQSPRATDLPAELWGTGLPFSMRQNALWLAATCLTLLAASTNSTAFAIDGATPVASLKVKPGFKVELLYSVPKEQLGSWVSMCTDPKGRLIVCDQYGGLYRVTVPPVGSSESSKSNETSTANKVEIEKIDIPLGEAQGLLWAFDSLYVVVNSGGKYESGFYRVTDANHDDKLDTVEKIRTFPKAGEHGPHAVLLAPDGKSLTVLIGNQVPVLPELAGSKVPRLWGEDHLLPRMPDGRGFMKGVMGPGGSIYEVSPDGKTWTLQSTGYRNQYDAAYNQDGELFTYDADMEWDWNTPWYRPTRVCHAVSGAEFGWRNGAGKWPAYYPDSLGSVVNIGPGSPTGVCSGQGAKFPADYQKALFICDWSYGKLYAVHLSPKGASYAGKLDELVAGSPLPLTDVLINPHDGAMYFTIGGRKTQSGLYRVTYVGKDSTAPVTATAPDDALAQRQLRKSLEALHGKVDAETVKIAWPHLASEDRAIRWAARVAIEHQPLESWQEQALAENSPASAIPALLALTRAGGIDPFHRKESDAPVNKPLGEQIAAALNRISWDRLSNDQKVDLCRVYEILFNRFGYPDDAVRQQVLQRLEPAFPSGFKPLDAELANLLVYLQSPQAANKIVAALGAARTQEEQIEYARALRVLKEGWTTPLRESYFKWFGKAAGYRGGASFSKFVENIRKDAEATLTDAERTQLKPILDATPAEAPPAVVPPRAFVKEWSVAELAPLVSEKLTARNFDKGRELFAATSCFACHRFDGEGGAYGPDLTMAGGRFSAKDLLESIIEPSKAISDQYEAVTIVLSDGRSISGRIANHNGESFQVMTNMLEPNNQTGVKRADIEEIVPSKISMMPAGLINTCNDEEAADLIAYILSRGQRDHAMFAGKPSGN</sequence>
<dbReference type="Pfam" id="PF00034">
    <property type="entry name" value="Cytochrom_C"/>
    <property type="match status" value="1"/>
</dbReference>
<dbReference type="GO" id="GO:0046872">
    <property type="term" value="F:metal ion binding"/>
    <property type="evidence" value="ECO:0007669"/>
    <property type="project" value="UniProtKB-KW"/>
</dbReference>
<dbReference type="GO" id="GO:0009055">
    <property type="term" value="F:electron transfer activity"/>
    <property type="evidence" value="ECO:0007669"/>
    <property type="project" value="InterPro"/>
</dbReference>
<dbReference type="STRING" id="1841610.A6X21_17320"/>
<dbReference type="PANTHER" id="PTHR33546">
    <property type="entry name" value="LARGE, MULTIFUNCTIONAL SECRETED PROTEIN-RELATED"/>
    <property type="match status" value="1"/>
</dbReference>
<proteinExistence type="predicted"/>
<keyword evidence="3 4" id="KW-0408">Iron</keyword>
<name>A0A1C3EMK7_9PLAN</name>